<dbReference type="AlphaFoldDB" id="A0AAE5W8V0"/>
<comment type="pathway">
    <text evidence="3 9">Amino-acid biosynthesis; L-histidine biosynthesis; L-histidine from 5-phospho-alpha-D-ribose 1-diphosphate: step 4/9.</text>
</comment>
<dbReference type="InterPro" id="IPR023016">
    <property type="entry name" value="HisA/PriA"/>
</dbReference>
<dbReference type="InterPro" id="IPR013785">
    <property type="entry name" value="Aldolase_TIM"/>
</dbReference>
<organism evidence="11 12">
    <name type="scientific">Staphylococcus chromogenes</name>
    <name type="common">Staphylococcus hyicus subsp. chromogenes</name>
    <dbReference type="NCBI Taxonomy" id="46126"/>
    <lineage>
        <taxon>Bacteria</taxon>
        <taxon>Bacillati</taxon>
        <taxon>Bacillota</taxon>
        <taxon>Bacilli</taxon>
        <taxon>Bacillales</taxon>
        <taxon>Staphylococcaceae</taxon>
        <taxon>Staphylococcus</taxon>
    </lineage>
</organism>
<evidence type="ECO:0000313" key="11">
    <source>
        <dbReference type="EMBL" id="PTG14586.1"/>
    </source>
</evidence>
<evidence type="ECO:0000256" key="8">
    <source>
        <dbReference type="ARBA" id="ARBA00023235"/>
    </source>
</evidence>
<dbReference type="NCBIfam" id="NF010114">
    <property type="entry name" value="PRK13587.1"/>
    <property type="match status" value="1"/>
</dbReference>
<keyword evidence="7 9" id="KW-0368">Histidine biosynthesis</keyword>
<dbReference type="EC" id="5.3.1.16" evidence="9"/>
<evidence type="ECO:0000313" key="12">
    <source>
        <dbReference type="Proteomes" id="UP000242704"/>
    </source>
</evidence>
<dbReference type="InterPro" id="IPR011060">
    <property type="entry name" value="RibuloseP-bd_barrel"/>
</dbReference>
<dbReference type="Pfam" id="PF00977">
    <property type="entry name" value="His_biosynth"/>
    <property type="match status" value="1"/>
</dbReference>
<dbReference type="InterPro" id="IPR044524">
    <property type="entry name" value="Isoase_HisA-like"/>
</dbReference>
<sequence>MIKLWPAIDLIDGESVRLTEGHYETSEKMQRTAEESLDFYSQFACVDRIHIVDLIGAKNQYATEATYIQTLVQRTDKPVEVGGGIRTEATLRSYFAAGVDYCIVGTQAIKNIGWLQEMSTLFPGKLYVSVDAFERQIKVNGWLESTELDLIAFSKKIATFPIGGLIYTDISKDGKLAGPNFEVTKLLVDAIDVPIIASGGIRHHQDLQQLEQLGVHAAIVGKAAHQPAFWEGLS</sequence>
<dbReference type="EMBL" id="PZBZ01000025">
    <property type="protein sequence ID" value="PTG14586.1"/>
    <property type="molecule type" value="Genomic_DNA"/>
</dbReference>
<comment type="similarity">
    <text evidence="4 9 10">Belongs to the HisA/HisF family.</text>
</comment>
<keyword evidence="6 9" id="KW-0028">Amino-acid biosynthesis</keyword>
<comment type="subcellular location">
    <subcellularLocation>
        <location evidence="2 9">Cytoplasm</location>
    </subcellularLocation>
</comment>
<keyword evidence="8 9" id="KW-0413">Isomerase</keyword>
<evidence type="ECO:0000256" key="10">
    <source>
        <dbReference type="RuleBase" id="RU003657"/>
    </source>
</evidence>
<evidence type="ECO:0000256" key="2">
    <source>
        <dbReference type="ARBA" id="ARBA00004496"/>
    </source>
</evidence>
<dbReference type="Proteomes" id="UP000242704">
    <property type="component" value="Unassembled WGS sequence"/>
</dbReference>
<feature type="active site" description="Proton donor" evidence="9">
    <location>
        <position position="131"/>
    </location>
</feature>
<protein>
    <recommendedName>
        <fullName evidence="9">1-(5-phosphoribosyl)-5-[(5-phosphoribosylamino)methylideneamino] imidazole-4-carboxamide isomerase</fullName>
        <ecNumber evidence="9">5.3.1.16</ecNumber>
    </recommendedName>
    <alternativeName>
        <fullName evidence="9">Phosphoribosylformimino-5-aminoimidazole carboxamide ribotide isomerase</fullName>
    </alternativeName>
</protein>
<evidence type="ECO:0000256" key="9">
    <source>
        <dbReference type="HAMAP-Rule" id="MF_01014"/>
    </source>
</evidence>
<comment type="catalytic activity">
    <reaction evidence="1 9">
        <text>1-(5-phospho-beta-D-ribosyl)-5-[(5-phospho-beta-D-ribosylamino)methylideneamino]imidazole-4-carboxamide = 5-[(5-phospho-1-deoxy-D-ribulos-1-ylimino)methylamino]-1-(5-phospho-beta-D-ribosyl)imidazole-4-carboxamide</text>
        <dbReference type="Rhea" id="RHEA:15469"/>
        <dbReference type="ChEBI" id="CHEBI:58435"/>
        <dbReference type="ChEBI" id="CHEBI:58525"/>
        <dbReference type="EC" id="5.3.1.16"/>
    </reaction>
</comment>
<evidence type="ECO:0000256" key="6">
    <source>
        <dbReference type="ARBA" id="ARBA00022605"/>
    </source>
</evidence>
<dbReference type="GO" id="GO:0005737">
    <property type="term" value="C:cytoplasm"/>
    <property type="evidence" value="ECO:0007669"/>
    <property type="project" value="UniProtKB-SubCell"/>
</dbReference>
<evidence type="ECO:0000256" key="4">
    <source>
        <dbReference type="ARBA" id="ARBA00009667"/>
    </source>
</evidence>
<dbReference type="PANTHER" id="PTHR43090:SF2">
    <property type="entry name" value="1-(5-PHOSPHORIBOSYL)-5-[(5-PHOSPHORIBOSYLAMINO)METHYLIDENEAMINO] IMIDAZOLE-4-CARBOXAMIDE ISOMERASE"/>
    <property type="match status" value="1"/>
</dbReference>
<name>A0AAE5W8V0_STACR</name>
<dbReference type="GO" id="GO:0000105">
    <property type="term" value="P:L-histidine biosynthetic process"/>
    <property type="evidence" value="ECO:0007669"/>
    <property type="project" value="UniProtKB-UniRule"/>
</dbReference>
<dbReference type="Gene3D" id="3.20.20.70">
    <property type="entry name" value="Aldolase class I"/>
    <property type="match status" value="1"/>
</dbReference>
<dbReference type="RefSeq" id="WP_107360600.1">
    <property type="nucleotide sequence ID" value="NZ_PYZV01000026.1"/>
</dbReference>
<comment type="caution">
    <text evidence="11">The sequence shown here is derived from an EMBL/GenBank/DDBJ whole genome shotgun (WGS) entry which is preliminary data.</text>
</comment>
<dbReference type="HAMAP" id="MF_01014">
    <property type="entry name" value="HisA"/>
    <property type="match status" value="1"/>
</dbReference>
<dbReference type="PANTHER" id="PTHR43090">
    <property type="entry name" value="1-(5-PHOSPHORIBOSYL)-5-[(5-PHOSPHORIBOSYLAMINO)METHYLIDENEAMINO] IMIDAZOLE-4-CARBOXAMIDE ISOMERASE"/>
    <property type="match status" value="1"/>
</dbReference>
<dbReference type="FunFam" id="3.20.20.70:FF:000009">
    <property type="entry name" value="1-(5-phosphoribosyl)-5-[(5-phosphoribosylamino)methylideneamino] imidazole-4-carboxamide isomerase"/>
    <property type="match status" value="1"/>
</dbReference>
<dbReference type="GO" id="GO:0000162">
    <property type="term" value="P:L-tryptophan biosynthetic process"/>
    <property type="evidence" value="ECO:0007669"/>
    <property type="project" value="TreeGrafter"/>
</dbReference>
<dbReference type="GO" id="GO:0003949">
    <property type="term" value="F:1-(5-phosphoribosyl)-5-[(5-phosphoribosylamino)methylideneamino]imidazole-4-carboxamide isomerase activity"/>
    <property type="evidence" value="ECO:0007669"/>
    <property type="project" value="UniProtKB-UniRule"/>
</dbReference>
<proteinExistence type="inferred from homology"/>
<evidence type="ECO:0000256" key="3">
    <source>
        <dbReference type="ARBA" id="ARBA00005133"/>
    </source>
</evidence>
<evidence type="ECO:0000256" key="5">
    <source>
        <dbReference type="ARBA" id="ARBA00022490"/>
    </source>
</evidence>
<dbReference type="SUPFAM" id="SSF51366">
    <property type="entry name" value="Ribulose-phoshate binding barrel"/>
    <property type="match status" value="1"/>
</dbReference>
<evidence type="ECO:0000256" key="7">
    <source>
        <dbReference type="ARBA" id="ARBA00023102"/>
    </source>
</evidence>
<evidence type="ECO:0000256" key="1">
    <source>
        <dbReference type="ARBA" id="ARBA00000901"/>
    </source>
</evidence>
<feature type="active site" description="Proton acceptor" evidence="9">
    <location>
        <position position="9"/>
    </location>
</feature>
<gene>
    <name evidence="9" type="primary">hisA</name>
    <name evidence="11" type="ORF">BU653_05745</name>
</gene>
<reference evidence="11 12" key="1">
    <citation type="journal article" date="2016" name="Front. Microbiol.">
        <title>Comprehensive Phylogenetic Analysis of Bovine Non-aureus Staphylococci Species Based on Whole-Genome Sequencing.</title>
        <authorList>
            <person name="Naushad S."/>
            <person name="Barkema H.W."/>
            <person name="Luby C."/>
            <person name="Condas L.A."/>
            <person name="Nobrega D.B."/>
            <person name="Carson D.A."/>
            <person name="De Buck J."/>
        </authorList>
    </citation>
    <scope>NUCLEOTIDE SEQUENCE [LARGE SCALE GENOMIC DNA]</scope>
    <source>
        <strain evidence="11 12">SNUC 505</strain>
    </source>
</reference>
<dbReference type="CDD" id="cd04732">
    <property type="entry name" value="HisA"/>
    <property type="match status" value="1"/>
</dbReference>
<dbReference type="InterPro" id="IPR006062">
    <property type="entry name" value="His_biosynth"/>
</dbReference>
<accession>A0AAE5W8V0</accession>
<keyword evidence="5 9" id="KW-0963">Cytoplasm</keyword>